<evidence type="ECO:0000313" key="1">
    <source>
        <dbReference type="EMBL" id="QBD81532.1"/>
    </source>
</evidence>
<dbReference type="RefSeq" id="WP_129892593.1">
    <property type="nucleotide sequence ID" value="NZ_CP035758.1"/>
</dbReference>
<dbReference type="OrthoDB" id="165596at2"/>
<proteinExistence type="predicted"/>
<dbReference type="AlphaFoldDB" id="A0A4P6K138"/>
<keyword evidence="2" id="KW-1185">Reference proteome</keyword>
<dbReference type="EMBL" id="CP035758">
    <property type="protein sequence ID" value="QBD81532.1"/>
    <property type="molecule type" value="Genomic_DNA"/>
</dbReference>
<name>A0A4P6K138_KTERU</name>
<organism evidence="1 2">
    <name type="scientific">Ktedonosporobacter rubrisoli</name>
    <dbReference type="NCBI Taxonomy" id="2509675"/>
    <lineage>
        <taxon>Bacteria</taxon>
        <taxon>Bacillati</taxon>
        <taxon>Chloroflexota</taxon>
        <taxon>Ktedonobacteria</taxon>
        <taxon>Ktedonobacterales</taxon>
        <taxon>Ktedonosporobacteraceae</taxon>
        <taxon>Ktedonosporobacter</taxon>
    </lineage>
</organism>
<protein>
    <submittedName>
        <fullName evidence="1">Uncharacterized protein</fullName>
    </submittedName>
</protein>
<dbReference type="KEGG" id="kbs:EPA93_38415"/>
<dbReference type="Proteomes" id="UP000290365">
    <property type="component" value="Chromosome"/>
</dbReference>
<accession>A0A4P6K138</accession>
<gene>
    <name evidence="1" type="ORF">EPA93_38415</name>
</gene>
<evidence type="ECO:0000313" key="2">
    <source>
        <dbReference type="Proteomes" id="UP000290365"/>
    </source>
</evidence>
<sequence>MAVPTLDQTEGVWITRTDDHGFHFVQEVFSEETSSGRFHRSNCSRLIARGSLEPEAEDRLAPEQRVWNRMQRYRRVHA</sequence>
<reference evidence="1 2" key="1">
    <citation type="submission" date="2019-01" db="EMBL/GenBank/DDBJ databases">
        <title>Ktedonosporobacter rubrisoli SCAWS-G2.</title>
        <authorList>
            <person name="Huang Y."/>
            <person name="Yan B."/>
        </authorList>
    </citation>
    <scope>NUCLEOTIDE SEQUENCE [LARGE SCALE GENOMIC DNA]</scope>
    <source>
        <strain evidence="1 2">SCAWS-G2</strain>
    </source>
</reference>